<feature type="compositionally biased region" description="Basic and acidic residues" evidence="1">
    <location>
        <begin position="219"/>
        <end position="237"/>
    </location>
</feature>
<evidence type="ECO:0000313" key="3">
    <source>
        <dbReference type="EMBL" id="KAG9240730.1"/>
    </source>
</evidence>
<gene>
    <name evidence="3" type="ORF">BJ878DRAFT_273210</name>
</gene>
<evidence type="ECO:0000256" key="1">
    <source>
        <dbReference type="SAM" id="MobiDB-lite"/>
    </source>
</evidence>
<name>A0A9P7YVX2_9HELO</name>
<feature type="transmembrane region" description="Helical" evidence="2">
    <location>
        <begin position="6"/>
        <end position="28"/>
    </location>
</feature>
<keyword evidence="2" id="KW-0472">Membrane</keyword>
<protein>
    <recommendedName>
        <fullName evidence="5">Acid phosphatase-like protein</fullName>
    </recommendedName>
</protein>
<accession>A0A9P7YVX2</accession>
<keyword evidence="2" id="KW-0812">Transmembrane</keyword>
<organism evidence="3 4">
    <name type="scientific">Calycina marina</name>
    <dbReference type="NCBI Taxonomy" id="1763456"/>
    <lineage>
        <taxon>Eukaryota</taxon>
        <taxon>Fungi</taxon>
        <taxon>Dikarya</taxon>
        <taxon>Ascomycota</taxon>
        <taxon>Pezizomycotina</taxon>
        <taxon>Leotiomycetes</taxon>
        <taxon>Helotiales</taxon>
        <taxon>Pezizellaceae</taxon>
        <taxon>Calycina</taxon>
    </lineage>
</organism>
<proteinExistence type="predicted"/>
<reference evidence="3" key="1">
    <citation type="journal article" date="2021" name="IMA Fungus">
        <title>Genomic characterization of three marine fungi, including Emericellopsis atlantica sp. nov. with signatures of a generalist lifestyle and marine biomass degradation.</title>
        <authorList>
            <person name="Hagestad O.C."/>
            <person name="Hou L."/>
            <person name="Andersen J.H."/>
            <person name="Hansen E.H."/>
            <person name="Altermark B."/>
            <person name="Li C."/>
            <person name="Kuhnert E."/>
            <person name="Cox R.J."/>
            <person name="Crous P.W."/>
            <person name="Spatafora J.W."/>
            <person name="Lail K."/>
            <person name="Amirebrahimi M."/>
            <person name="Lipzen A."/>
            <person name="Pangilinan J."/>
            <person name="Andreopoulos W."/>
            <person name="Hayes R.D."/>
            <person name="Ng V."/>
            <person name="Grigoriev I.V."/>
            <person name="Jackson S.A."/>
            <person name="Sutton T.D.S."/>
            <person name="Dobson A.D.W."/>
            <person name="Rama T."/>
        </authorList>
    </citation>
    <scope>NUCLEOTIDE SEQUENCE</scope>
    <source>
        <strain evidence="3">TRa3180A</strain>
    </source>
</reference>
<evidence type="ECO:0000256" key="2">
    <source>
        <dbReference type="SAM" id="Phobius"/>
    </source>
</evidence>
<evidence type="ECO:0000313" key="4">
    <source>
        <dbReference type="Proteomes" id="UP000887226"/>
    </source>
</evidence>
<keyword evidence="2" id="KW-1133">Transmembrane helix</keyword>
<comment type="caution">
    <text evidence="3">The sequence shown here is derived from an EMBL/GenBank/DDBJ whole genome shotgun (WGS) entry which is preliminary data.</text>
</comment>
<keyword evidence="4" id="KW-1185">Reference proteome</keyword>
<dbReference type="AlphaFoldDB" id="A0A9P7YVX2"/>
<sequence>MGHLSGVAAFFLIVLIILLLTAGGWIIYTHLRARRLGLPQPTLASYNPFADSASGGRFSSGSASGEGVITWVKSKLSKNARSAGGAYEEPSNRNVRGRGANRGFGPLDPDDAWDARVGTEADAYGPGGYYEEQELGLHGPSGVVPAPGSAYGEDRARALSRESEPYIGSAQARLDRRYDEEMGGRTPARNPFDDNAEVGGGLRGVSPRPMVDTNVKGGATHEENSATSRKDIFKENV</sequence>
<dbReference type="EMBL" id="MU254358">
    <property type="protein sequence ID" value="KAG9240730.1"/>
    <property type="molecule type" value="Genomic_DNA"/>
</dbReference>
<feature type="region of interest" description="Disordered" evidence="1">
    <location>
        <begin position="82"/>
        <end position="112"/>
    </location>
</feature>
<evidence type="ECO:0008006" key="5">
    <source>
        <dbReference type="Google" id="ProtNLM"/>
    </source>
</evidence>
<feature type="compositionally biased region" description="Low complexity" evidence="1">
    <location>
        <begin position="92"/>
        <end position="105"/>
    </location>
</feature>
<dbReference type="OrthoDB" id="5414285at2759"/>
<feature type="region of interest" description="Disordered" evidence="1">
    <location>
        <begin position="178"/>
        <end position="237"/>
    </location>
</feature>
<dbReference type="Proteomes" id="UP000887226">
    <property type="component" value="Unassembled WGS sequence"/>
</dbReference>